<keyword evidence="2" id="KW-1185">Reference proteome</keyword>
<reference evidence="1 2" key="2">
    <citation type="journal article" date="2012" name="Stand. Genomic Sci.">
        <title>Complete genome sequence of the moderately thermophilic mineral-sulfide-oxidizing firmicute Sulfobacillus acidophilus type strain (NAL(T)).</title>
        <authorList>
            <person name="Anderson I."/>
            <person name="Chertkov O."/>
            <person name="Chen A."/>
            <person name="Saunders E."/>
            <person name="Lapidus A."/>
            <person name="Nolan M."/>
            <person name="Lucas S."/>
            <person name="Hammon N."/>
            <person name="Deshpande S."/>
            <person name="Cheng J.F."/>
            <person name="Han C."/>
            <person name="Tapia R."/>
            <person name="Goodwin L.A."/>
            <person name="Pitluck S."/>
            <person name="Liolios K."/>
            <person name="Pagani I."/>
            <person name="Ivanova N."/>
            <person name="Mikhailova N."/>
            <person name="Pati A."/>
            <person name="Palaniappan K."/>
            <person name="Land M."/>
            <person name="Pan C."/>
            <person name="Rohde M."/>
            <person name="Pukall R."/>
            <person name="Goker M."/>
            <person name="Detter J.C."/>
            <person name="Woyke T."/>
            <person name="Bristow J."/>
            <person name="Eisen J.A."/>
            <person name="Markowitz V."/>
            <person name="Hugenholtz P."/>
            <person name="Kyrpides N.C."/>
            <person name="Klenk H.P."/>
            <person name="Mavromatis K."/>
        </authorList>
    </citation>
    <scope>NUCLEOTIDE SEQUENCE [LARGE SCALE GENOMIC DNA]</scope>
    <source>
        <strain evidence="2">ATCC 700253 / DSM 10332 / NAL</strain>
    </source>
</reference>
<dbReference type="KEGG" id="sap:Sulac_1657"/>
<dbReference type="STRING" id="679936.Sulac_1657"/>
<sequence>MRNVLVLGGTGMLSGLVLRYLTDGDRVFVVARRREPLDQLVGKAGATADRLTPIALDYHDTERLGRWLAHGQLMHGPLDQVVAWIHGDPNPLWQVLQQEVRAYRQGGWDVFHILGHQAWDHPGEKPSVFDEGCRYHRVILGAVREDASWRWLTHDEIVEGIWSAVQTSAAVTRVGERPEIGVKDL</sequence>
<protein>
    <submittedName>
        <fullName evidence="1">Short chain dehydrogenase</fullName>
    </submittedName>
</protein>
<dbReference type="EMBL" id="CP003179">
    <property type="protein sequence ID" value="AEW05154.1"/>
    <property type="molecule type" value="Genomic_DNA"/>
</dbReference>
<proteinExistence type="predicted"/>
<organism evidence="1 2">
    <name type="scientific">Sulfobacillus acidophilus (strain ATCC 700253 / DSM 10332 / NAL)</name>
    <dbReference type="NCBI Taxonomy" id="679936"/>
    <lineage>
        <taxon>Bacteria</taxon>
        <taxon>Bacillati</taxon>
        <taxon>Bacillota</taxon>
        <taxon>Clostridia</taxon>
        <taxon>Eubacteriales</taxon>
        <taxon>Clostridiales Family XVII. Incertae Sedis</taxon>
        <taxon>Sulfobacillus</taxon>
    </lineage>
</organism>
<reference evidence="2" key="1">
    <citation type="submission" date="2011-12" db="EMBL/GenBank/DDBJ databases">
        <title>The complete genome of chromosome of Sulfobacillus acidophilus DSM 10332.</title>
        <authorList>
            <person name="Lucas S."/>
            <person name="Han J."/>
            <person name="Lapidus A."/>
            <person name="Bruce D."/>
            <person name="Goodwin L."/>
            <person name="Pitluck S."/>
            <person name="Peters L."/>
            <person name="Kyrpides N."/>
            <person name="Mavromatis K."/>
            <person name="Ivanova N."/>
            <person name="Mikhailova N."/>
            <person name="Chertkov O."/>
            <person name="Saunders E."/>
            <person name="Detter J.C."/>
            <person name="Tapia R."/>
            <person name="Han C."/>
            <person name="Land M."/>
            <person name="Hauser L."/>
            <person name="Markowitz V."/>
            <person name="Cheng J.-F."/>
            <person name="Hugenholtz P."/>
            <person name="Woyke T."/>
            <person name="Wu D."/>
            <person name="Pukall R."/>
            <person name="Gehrich-Schroeter G."/>
            <person name="Schneider S."/>
            <person name="Klenk H.-P."/>
            <person name="Eisen J.A."/>
        </authorList>
    </citation>
    <scope>NUCLEOTIDE SEQUENCE [LARGE SCALE GENOMIC DNA]</scope>
    <source>
        <strain evidence="2">ATCC 700253 / DSM 10332 / NAL</strain>
    </source>
</reference>
<name>G8TYX5_SULAD</name>
<evidence type="ECO:0000313" key="1">
    <source>
        <dbReference type="EMBL" id="AEW05154.1"/>
    </source>
</evidence>
<dbReference type="HOGENOM" id="CLU_127498_0_0_9"/>
<dbReference type="PATRIC" id="fig|679936.5.peg.1725"/>
<evidence type="ECO:0000313" key="2">
    <source>
        <dbReference type="Proteomes" id="UP000005439"/>
    </source>
</evidence>
<accession>G8TYX5</accession>
<gene>
    <name evidence="1" type="ordered locus">Sulac_1657</name>
</gene>
<dbReference type="AlphaFoldDB" id="G8TYX5"/>
<dbReference type="SUPFAM" id="SSF51735">
    <property type="entry name" value="NAD(P)-binding Rossmann-fold domains"/>
    <property type="match status" value="1"/>
</dbReference>
<dbReference type="Gene3D" id="3.40.50.720">
    <property type="entry name" value="NAD(P)-binding Rossmann-like Domain"/>
    <property type="match status" value="1"/>
</dbReference>
<dbReference type="InterPro" id="IPR036291">
    <property type="entry name" value="NAD(P)-bd_dom_sf"/>
</dbReference>
<dbReference type="Proteomes" id="UP000005439">
    <property type="component" value="Chromosome"/>
</dbReference>